<keyword evidence="1" id="KW-1133">Transmembrane helix</keyword>
<comment type="caution">
    <text evidence="2">The sequence shown here is derived from an EMBL/GenBank/DDBJ whole genome shotgun (WGS) entry which is preliminary data.</text>
</comment>
<dbReference type="EMBL" id="JBHSBL010000007">
    <property type="protein sequence ID" value="MFC4065182.1"/>
    <property type="molecule type" value="Genomic_DNA"/>
</dbReference>
<name>A0ABV8ILT5_9ACTN</name>
<sequence length="115" mass="12411">MDEVRTVPLWQQIAAHVSRALLAVYLLGAAALAVAVATGRATMNPLGAAYLVLPAILFVQAVVNTARSRRAGDSRRRHELARNGGVQAAMGVVLAGQLAYYWWVAPQTFTTWLPQ</sequence>
<proteinExistence type="predicted"/>
<accession>A0ABV8ILT5</accession>
<evidence type="ECO:0000313" key="3">
    <source>
        <dbReference type="Proteomes" id="UP001595867"/>
    </source>
</evidence>
<evidence type="ECO:0000313" key="2">
    <source>
        <dbReference type="EMBL" id="MFC4065182.1"/>
    </source>
</evidence>
<keyword evidence="3" id="KW-1185">Reference proteome</keyword>
<organism evidence="2 3">
    <name type="scientific">Actinoplanes subglobosus</name>
    <dbReference type="NCBI Taxonomy" id="1547892"/>
    <lineage>
        <taxon>Bacteria</taxon>
        <taxon>Bacillati</taxon>
        <taxon>Actinomycetota</taxon>
        <taxon>Actinomycetes</taxon>
        <taxon>Micromonosporales</taxon>
        <taxon>Micromonosporaceae</taxon>
        <taxon>Actinoplanes</taxon>
    </lineage>
</organism>
<evidence type="ECO:0000256" key="1">
    <source>
        <dbReference type="SAM" id="Phobius"/>
    </source>
</evidence>
<feature type="transmembrane region" description="Helical" evidence="1">
    <location>
        <begin position="20"/>
        <end position="39"/>
    </location>
</feature>
<keyword evidence="1" id="KW-0812">Transmembrane</keyword>
<feature type="transmembrane region" description="Helical" evidence="1">
    <location>
        <begin position="84"/>
        <end position="103"/>
    </location>
</feature>
<protein>
    <submittedName>
        <fullName evidence="2">Uncharacterized protein</fullName>
    </submittedName>
</protein>
<dbReference type="RefSeq" id="WP_378066214.1">
    <property type="nucleotide sequence ID" value="NZ_JBHSBL010000007.1"/>
</dbReference>
<keyword evidence="1" id="KW-0472">Membrane</keyword>
<gene>
    <name evidence="2" type="ORF">ACFO0C_09575</name>
</gene>
<reference evidence="3" key="1">
    <citation type="journal article" date="2019" name="Int. J. Syst. Evol. Microbiol.">
        <title>The Global Catalogue of Microorganisms (GCM) 10K type strain sequencing project: providing services to taxonomists for standard genome sequencing and annotation.</title>
        <authorList>
            <consortium name="The Broad Institute Genomics Platform"/>
            <consortium name="The Broad Institute Genome Sequencing Center for Infectious Disease"/>
            <person name="Wu L."/>
            <person name="Ma J."/>
        </authorList>
    </citation>
    <scope>NUCLEOTIDE SEQUENCE [LARGE SCALE GENOMIC DNA]</scope>
    <source>
        <strain evidence="3">TBRC 5832</strain>
    </source>
</reference>
<dbReference type="Proteomes" id="UP001595867">
    <property type="component" value="Unassembled WGS sequence"/>
</dbReference>
<feature type="transmembrane region" description="Helical" evidence="1">
    <location>
        <begin position="45"/>
        <end position="63"/>
    </location>
</feature>